<evidence type="ECO:0000256" key="7">
    <source>
        <dbReference type="SAM" id="SignalP"/>
    </source>
</evidence>
<evidence type="ECO:0000313" key="9">
    <source>
        <dbReference type="EMBL" id="TLD98037.1"/>
    </source>
</evidence>
<comment type="subcellular location">
    <subcellularLocation>
        <location evidence="1">Cell membrane</location>
    </subcellularLocation>
</comment>
<sequence>MRSSIFVFVLCCSLFSCVYAVTKPYKITQVMLHDNMESDIKLLLSDLFKKKVDDTLILELSIAPQVLDSIDFNKVVTTQEASSATASNTQYKYIVLENFVVNKPQQIDTPLGLIKLRQDSALNNVYVEFNHTSTIRNAMLFAYNKKVYLVCSSTALSSRDIPLTKNSNIQSILEENNYEVSSWRYFVVLGIMIIILILLYMIKLRQNRGMETSNIILEQAKILDSKNKVALIRYGDKRYLVGINPHGITLLDSIQCDTQTKRSDDADLNSQHKDTEQQNFMQLFLKRR</sequence>
<evidence type="ECO:0000256" key="1">
    <source>
        <dbReference type="ARBA" id="ARBA00004236"/>
    </source>
</evidence>
<reference evidence="9" key="2">
    <citation type="submission" date="2018-04" db="EMBL/GenBank/DDBJ databases">
        <authorList>
            <person name="Sheh A."/>
            <person name="Shen Z."/>
            <person name="Mannion A.J."/>
            <person name="Fox J.G."/>
        </authorList>
    </citation>
    <scope>NUCLEOTIDE SEQUENCE</scope>
    <source>
        <strain evidence="9">ATCC 49310</strain>
    </source>
</reference>
<dbReference type="EMBL" id="JRPK02000018">
    <property type="protein sequence ID" value="TLD98037.1"/>
    <property type="molecule type" value="Genomic_DNA"/>
</dbReference>
<evidence type="ECO:0008006" key="12">
    <source>
        <dbReference type="Google" id="ProtNLM"/>
    </source>
</evidence>
<keyword evidence="2" id="KW-1003">Cell membrane</keyword>
<feature type="signal peptide" evidence="7">
    <location>
        <begin position="1"/>
        <end position="20"/>
    </location>
</feature>
<evidence type="ECO:0000313" key="8">
    <source>
        <dbReference type="EMBL" id="GAB0173852.1"/>
    </source>
</evidence>
<keyword evidence="11" id="KW-1185">Reference proteome</keyword>
<evidence type="ECO:0000313" key="11">
    <source>
        <dbReference type="Proteomes" id="UP001562457"/>
    </source>
</evidence>
<reference evidence="8 11" key="3">
    <citation type="submission" date="2024-06" db="EMBL/GenBank/DDBJ databases">
        <title>Draft genome sequence of Helicobacter trogontum NHP16-4001.</title>
        <authorList>
            <person name="Rimbara E."/>
            <person name="Suzuki M."/>
        </authorList>
    </citation>
    <scope>NUCLEOTIDE SEQUENCE [LARGE SCALE GENOMIC DNA]</scope>
    <source>
        <strain evidence="8 11">NHP16-4001</strain>
    </source>
</reference>
<dbReference type="AlphaFoldDB" id="A0A4U8TGZ6"/>
<dbReference type="InterPro" id="IPR022781">
    <property type="entry name" value="Flagellar_biosynth_FliO"/>
</dbReference>
<dbReference type="Proteomes" id="UP001562457">
    <property type="component" value="Unassembled WGS sequence"/>
</dbReference>
<dbReference type="STRING" id="50960.LS81_07670"/>
<dbReference type="GO" id="GO:0044781">
    <property type="term" value="P:bacterial-type flagellum organization"/>
    <property type="evidence" value="ECO:0007669"/>
    <property type="project" value="InterPro"/>
</dbReference>
<dbReference type="Pfam" id="PF04347">
    <property type="entry name" value="FliO"/>
    <property type="match status" value="1"/>
</dbReference>
<dbReference type="GO" id="GO:0016020">
    <property type="term" value="C:membrane"/>
    <property type="evidence" value="ECO:0007669"/>
    <property type="project" value="InterPro"/>
</dbReference>
<organism evidence="9 10">
    <name type="scientific">Helicobacter trogontum</name>
    <dbReference type="NCBI Taxonomy" id="50960"/>
    <lineage>
        <taxon>Bacteria</taxon>
        <taxon>Pseudomonadati</taxon>
        <taxon>Campylobacterota</taxon>
        <taxon>Epsilonproteobacteria</taxon>
        <taxon>Campylobacterales</taxon>
        <taxon>Helicobacteraceae</taxon>
        <taxon>Helicobacter</taxon>
    </lineage>
</organism>
<gene>
    <name evidence="9" type="ORF">LS80_006140</name>
    <name evidence="8" type="ORF">NHP164001_18740</name>
</gene>
<dbReference type="PROSITE" id="PS51257">
    <property type="entry name" value="PROKAR_LIPOPROTEIN"/>
    <property type="match status" value="1"/>
</dbReference>
<dbReference type="EMBL" id="BAAFHN010000069">
    <property type="protein sequence ID" value="GAB0173852.1"/>
    <property type="molecule type" value="Genomic_DNA"/>
</dbReference>
<comment type="caution">
    <text evidence="9">The sequence shown here is derived from an EMBL/GenBank/DDBJ whole genome shotgun (WGS) entry which is preliminary data.</text>
</comment>
<evidence type="ECO:0000256" key="4">
    <source>
        <dbReference type="ARBA" id="ARBA00022989"/>
    </source>
</evidence>
<dbReference type="Proteomes" id="UP000029861">
    <property type="component" value="Unassembled WGS sequence"/>
</dbReference>
<evidence type="ECO:0000256" key="6">
    <source>
        <dbReference type="SAM" id="Phobius"/>
    </source>
</evidence>
<evidence type="ECO:0000256" key="3">
    <source>
        <dbReference type="ARBA" id="ARBA00022692"/>
    </source>
</evidence>
<keyword evidence="3 6" id="KW-0812">Transmembrane</keyword>
<accession>A0A4U8TGZ6</accession>
<name>A0A4U8TGZ6_9HELI</name>
<keyword evidence="4 6" id="KW-1133">Transmembrane helix</keyword>
<feature type="chain" id="PRO_5020208870" description="Flagellar protein" evidence="7">
    <location>
        <begin position="21"/>
        <end position="288"/>
    </location>
</feature>
<evidence type="ECO:0000256" key="2">
    <source>
        <dbReference type="ARBA" id="ARBA00022475"/>
    </source>
</evidence>
<evidence type="ECO:0000256" key="5">
    <source>
        <dbReference type="ARBA" id="ARBA00023136"/>
    </source>
</evidence>
<keyword evidence="7" id="KW-0732">Signal</keyword>
<dbReference type="RefSeq" id="WP_034321439.1">
    <property type="nucleotide sequence ID" value="NZ_BAAFHN010000069.1"/>
</dbReference>
<proteinExistence type="predicted"/>
<feature type="transmembrane region" description="Helical" evidence="6">
    <location>
        <begin position="183"/>
        <end position="202"/>
    </location>
</feature>
<reference evidence="9 10" key="1">
    <citation type="journal article" date="2014" name="Genome Announc.">
        <title>Draft genome sequences of eight enterohepatic helicobacter species isolated from both laboratory and wild rodents.</title>
        <authorList>
            <person name="Sheh A."/>
            <person name="Shen Z."/>
            <person name="Fox J.G."/>
        </authorList>
    </citation>
    <scope>NUCLEOTIDE SEQUENCE [LARGE SCALE GENOMIC DNA]</scope>
    <source>
        <strain evidence="9 10">ATCC 49310</strain>
    </source>
</reference>
<keyword evidence="5 6" id="KW-0472">Membrane</keyword>
<protein>
    <recommendedName>
        <fullName evidence="12">Flagellar protein</fullName>
    </recommendedName>
</protein>
<evidence type="ECO:0000313" key="10">
    <source>
        <dbReference type="Proteomes" id="UP000029861"/>
    </source>
</evidence>